<accession>A0ABU9P920</accession>
<evidence type="ECO:0000256" key="1">
    <source>
        <dbReference type="SAM" id="Phobius"/>
    </source>
</evidence>
<evidence type="ECO:0000313" key="3">
    <source>
        <dbReference type="Proteomes" id="UP001458070"/>
    </source>
</evidence>
<organism evidence="2 3">
    <name type="scientific">Klebsiella grimontii</name>
    <dbReference type="NCBI Taxonomy" id="2058152"/>
    <lineage>
        <taxon>Bacteria</taxon>
        <taxon>Pseudomonadati</taxon>
        <taxon>Pseudomonadota</taxon>
        <taxon>Gammaproteobacteria</taxon>
        <taxon>Enterobacterales</taxon>
        <taxon>Enterobacteriaceae</taxon>
        <taxon>Klebsiella/Raoultella group</taxon>
        <taxon>Klebsiella</taxon>
    </lineage>
</organism>
<gene>
    <name evidence="2" type="ORF">AAFL32_26575</name>
</gene>
<name>A0ABU9P920_9ENTR</name>
<protein>
    <recommendedName>
        <fullName evidence="4">TMhelix containing protein</fullName>
    </recommendedName>
</protein>
<keyword evidence="3" id="KW-1185">Reference proteome</keyword>
<keyword evidence="1" id="KW-1133">Transmembrane helix</keyword>
<evidence type="ECO:0000313" key="2">
    <source>
        <dbReference type="EMBL" id="MEM0627446.1"/>
    </source>
</evidence>
<keyword evidence="1" id="KW-0472">Membrane</keyword>
<feature type="transmembrane region" description="Helical" evidence="1">
    <location>
        <begin position="7"/>
        <end position="35"/>
    </location>
</feature>
<sequence length="41" mass="4544">MKLTVGNVLLLCALGGIVIWVALGFIGYYTVIAAWDYFHKL</sequence>
<proteinExistence type="predicted"/>
<dbReference type="RefSeq" id="WP_342701885.1">
    <property type="nucleotide sequence ID" value="NZ_JBCGEK010000034.1"/>
</dbReference>
<evidence type="ECO:0008006" key="4">
    <source>
        <dbReference type="Google" id="ProtNLM"/>
    </source>
</evidence>
<comment type="caution">
    <text evidence="2">The sequence shown here is derived from an EMBL/GenBank/DDBJ whole genome shotgun (WGS) entry which is preliminary data.</text>
</comment>
<reference evidence="2 3" key="1">
    <citation type="submission" date="2024-04" db="EMBL/GenBank/DDBJ databases">
        <title>Draft genome assemblies of urinary isolates.</title>
        <authorList>
            <person name="Appleberry H."/>
            <person name="Kula A."/>
            <person name="Wolfe A.J."/>
            <person name="Putonti C."/>
        </authorList>
    </citation>
    <scope>NUCLEOTIDE SEQUENCE [LARGE SCALE GENOMIC DNA]</scope>
    <source>
        <strain evidence="2 3">UMB12529</strain>
    </source>
</reference>
<keyword evidence="1" id="KW-0812">Transmembrane</keyword>
<dbReference type="EMBL" id="JBCGEM010000033">
    <property type="protein sequence ID" value="MEM0627446.1"/>
    <property type="molecule type" value="Genomic_DNA"/>
</dbReference>
<dbReference type="Proteomes" id="UP001458070">
    <property type="component" value="Unassembled WGS sequence"/>
</dbReference>